<comment type="catalytic activity">
    <reaction evidence="11 12">
        <text>phosphoenolpyruvate + UDP-N-acetyl-alpha-D-glucosamine = UDP-N-acetyl-3-O-(1-carboxyvinyl)-alpha-D-glucosamine + phosphate</text>
        <dbReference type="Rhea" id="RHEA:18681"/>
        <dbReference type="ChEBI" id="CHEBI:43474"/>
        <dbReference type="ChEBI" id="CHEBI:57705"/>
        <dbReference type="ChEBI" id="CHEBI:58702"/>
        <dbReference type="ChEBI" id="CHEBI:68483"/>
        <dbReference type="EC" id="2.5.1.7"/>
    </reaction>
</comment>
<dbReference type="PANTHER" id="PTHR43783:SF1">
    <property type="entry name" value="UDP-N-ACETYLGLUCOSAMINE 1-CARBOXYVINYLTRANSFERASE"/>
    <property type="match status" value="1"/>
</dbReference>
<dbReference type="GO" id="GO:0008760">
    <property type="term" value="F:UDP-N-acetylglucosamine 1-carboxyvinyltransferase activity"/>
    <property type="evidence" value="ECO:0007669"/>
    <property type="project" value="UniProtKB-EC"/>
</dbReference>
<dbReference type="NCBIfam" id="TIGR01072">
    <property type="entry name" value="murA"/>
    <property type="match status" value="1"/>
</dbReference>
<keyword evidence="15" id="KW-1185">Reference proteome</keyword>
<dbReference type="InterPro" id="IPR036968">
    <property type="entry name" value="Enolpyruvate_Tfrase_sf"/>
</dbReference>
<comment type="caution">
    <text evidence="12">Lacks conserved residue(s) required for the propagation of feature annotation.</text>
</comment>
<feature type="binding site" evidence="12">
    <location>
        <position position="306"/>
    </location>
    <ligand>
        <name>UDP-N-acetyl-alpha-D-glucosamine</name>
        <dbReference type="ChEBI" id="CHEBI:57705"/>
    </ligand>
</feature>
<organism evidence="14 15">
    <name type="scientific">Muricoccus vinaceus</name>
    <dbReference type="NCBI Taxonomy" id="424704"/>
    <lineage>
        <taxon>Bacteria</taxon>
        <taxon>Pseudomonadati</taxon>
        <taxon>Pseudomonadota</taxon>
        <taxon>Alphaproteobacteria</taxon>
        <taxon>Acetobacterales</taxon>
        <taxon>Roseomonadaceae</taxon>
        <taxon>Muricoccus</taxon>
    </lineage>
</organism>
<dbReference type="HAMAP" id="MF_00111">
    <property type="entry name" value="MurA"/>
    <property type="match status" value="1"/>
</dbReference>
<evidence type="ECO:0000256" key="10">
    <source>
        <dbReference type="ARBA" id="ARBA00038367"/>
    </source>
</evidence>
<evidence type="ECO:0000256" key="5">
    <source>
        <dbReference type="ARBA" id="ARBA00022679"/>
    </source>
</evidence>
<keyword evidence="6 12" id="KW-0133">Cell shape</keyword>
<protein>
    <recommendedName>
        <fullName evidence="12">UDP-N-acetylglucosamine 1-carboxyvinyltransferase</fullName>
        <ecNumber evidence="12">2.5.1.7</ecNumber>
    </recommendedName>
    <alternativeName>
        <fullName evidence="12">Enoylpyruvate transferase</fullName>
    </alternativeName>
    <alternativeName>
        <fullName evidence="12">UDP-N-acetylglucosamine enolpyruvyl transferase</fullName>
        <shortName evidence="12">EPT</shortName>
    </alternativeName>
</protein>
<evidence type="ECO:0000259" key="13">
    <source>
        <dbReference type="Pfam" id="PF00275"/>
    </source>
</evidence>
<keyword evidence="8 12" id="KW-0131">Cell cycle</keyword>
<feature type="binding site" evidence="12">
    <location>
        <begin position="122"/>
        <end position="126"/>
    </location>
    <ligand>
        <name>UDP-N-acetyl-alpha-D-glucosamine</name>
        <dbReference type="ChEBI" id="CHEBI:57705"/>
    </ligand>
</feature>
<dbReference type="Proteomes" id="UP001589789">
    <property type="component" value="Unassembled WGS sequence"/>
</dbReference>
<comment type="pathway">
    <text evidence="2 12">Cell wall biogenesis; peptidoglycan biosynthesis.</text>
</comment>
<feature type="domain" description="Enolpyruvate transferase" evidence="13">
    <location>
        <begin position="7"/>
        <end position="407"/>
    </location>
</feature>
<dbReference type="InterPro" id="IPR001986">
    <property type="entry name" value="Enolpyruvate_Tfrase_dom"/>
</dbReference>
<keyword evidence="5 12" id="KW-0808">Transferase</keyword>
<keyword evidence="9 12" id="KW-0961">Cell wall biogenesis/degradation</keyword>
<dbReference type="PANTHER" id="PTHR43783">
    <property type="entry name" value="UDP-N-ACETYLGLUCOSAMINE 1-CARBOXYVINYLTRANSFERASE"/>
    <property type="match status" value="1"/>
</dbReference>
<reference evidence="14 15" key="1">
    <citation type="submission" date="2024-09" db="EMBL/GenBank/DDBJ databases">
        <authorList>
            <person name="Sun Q."/>
            <person name="Mori K."/>
        </authorList>
    </citation>
    <scope>NUCLEOTIDE SEQUENCE [LARGE SCALE GENOMIC DNA]</scope>
    <source>
        <strain evidence="14 15">CCM 7468</strain>
    </source>
</reference>
<evidence type="ECO:0000256" key="9">
    <source>
        <dbReference type="ARBA" id="ARBA00023316"/>
    </source>
</evidence>
<comment type="subcellular location">
    <subcellularLocation>
        <location evidence="1 12">Cytoplasm</location>
    </subcellularLocation>
</comment>
<evidence type="ECO:0000256" key="1">
    <source>
        <dbReference type="ARBA" id="ARBA00004496"/>
    </source>
</evidence>
<dbReference type="Pfam" id="PF00275">
    <property type="entry name" value="EPSP_synthase"/>
    <property type="match status" value="1"/>
</dbReference>
<dbReference type="EMBL" id="JBHLVZ010000002">
    <property type="protein sequence ID" value="MFC0385088.1"/>
    <property type="molecule type" value="Genomic_DNA"/>
</dbReference>
<dbReference type="InterPro" id="IPR013792">
    <property type="entry name" value="RNA3'P_cycl/enolpyr_Trfase_a/b"/>
</dbReference>
<proteinExistence type="inferred from homology"/>
<evidence type="ECO:0000313" key="15">
    <source>
        <dbReference type="Proteomes" id="UP001589789"/>
    </source>
</evidence>
<comment type="similarity">
    <text evidence="10 12">Belongs to the EPSP synthase family. MurA subfamily.</text>
</comment>
<feature type="binding site" evidence="12">
    <location>
        <position position="328"/>
    </location>
    <ligand>
        <name>UDP-N-acetyl-alpha-D-glucosamine</name>
        <dbReference type="ChEBI" id="CHEBI:57705"/>
    </ligand>
</feature>
<keyword evidence="3 12" id="KW-0963">Cytoplasm</keyword>
<keyword evidence="12" id="KW-0670">Pyruvate</keyword>
<evidence type="ECO:0000256" key="4">
    <source>
        <dbReference type="ARBA" id="ARBA00022618"/>
    </source>
</evidence>
<comment type="function">
    <text evidence="12">Cell wall formation. Adds enolpyruvyl to UDP-N-acetylglucosamine.</text>
</comment>
<feature type="binding site" evidence="12">
    <location>
        <position position="93"/>
    </location>
    <ligand>
        <name>UDP-N-acetyl-alpha-D-glucosamine</name>
        <dbReference type="ChEBI" id="CHEBI:57705"/>
    </ligand>
</feature>
<evidence type="ECO:0000256" key="7">
    <source>
        <dbReference type="ARBA" id="ARBA00022984"/>
    </source>
</evidence>
<evidence type="ECO:0000256" key="12">
    <source>
        <dbReference type="HAMAP-Rule" id="MF_00111"/>
    </source>
</evidence>
<dbReference type="SUPFAM" id="SSF55205">
    <property type="entry name" value="EPT/RTPC-like"/>
    <property type="match status" value="1"/>
</dbReference>
<dbReference type="Gene3D" id="3.65.10.10">
    <property type="entry name" value="Enolpyruvate transferase domain"/>
    <property type="match status" value="2"/>
</dbReference>
<feature type="active site" description="Proton donor" evidence="12">
    <location>
        <position position="117"/>
    </location>
</feature>
<keyword evidence="7 12" id="KW-0573">Peptidoglycan synthesis</keyword>
<evidence type="ECO:0000256" key="11">
    <source>
        <dbReference type="ARBA" id="ARBA00047527"/>
    </source>
</evidence>
<sequence>MDRIRLRGGRPLRGSIPIGGAKNAALPLMAAALLSEGPLVLTNAPALDDTRTMAGLLAQHGLSVEHDTIARTMTLGGTATNLVAPYDLVRKMRASVLVLGPLLARYGEAKVSLPGGCAIGTRPVDLHLKGLEEMGAKIDLDSGYMNATAPGGLRGAKVFFTQVSVGATENLLMAATLADGMTELVNAAREPEIDDLAHCLIAMGAKIEGIGTDRLRIEGVKALHGATHPIVPDRIEAGTFACAAGITGGEVLLEGAKLEHLGTVARVLREAGVEVEEAPRGVVVKRLSGLRGVDVMTEPFPGFATDMQAQFMALMAVAEGASMITETIFENRFMHVPEMNRMGARINVHGSSAIVRGVSRLSGAPVMATDLRASVSLILAGLAAGGETIVNRVYHLDRGYERLEAKLAAVGADIERLPG</sequence>
<evidence type="ECO:0000256" key="3">
    <source>
        <dbReference type="ARBA" id="ARBA00022490"/>
    </source>
</evidence>
<gene>
    <name evidence="12 14" type="primary">murA</name>
    <name evidence="14" type="ORF">ACFFIC_05915</name>
</gene>
<dbReference type="NCBIfam" id="NF006873">
    <property type="entry name" value="PRK09369.1"/>
    <property type="match status" value="1"/>
</dbReference>
<name>A0ABV6INA9_9PROT</name>
<evidence type="ECO:0000256" key="6">
    <source>
        <dbReference type="ARBA" id="ARBA00022960"/>
    </source>
</evidence>
<evidence type="ECO:0000256" key="2">
    <source>
        <dbReference type="ARBA" id="ARBA00004752"/>
    </source>
</evidence>
<accession>A0ABV6INA9</accession>
<evidence type="ECO:0000313" key="14">
    <source>
        <dbReference type="EMBL" id="MFC0385088.1"/>
    </source>
</evidence>
<feature type="modified residue" description="2-(S-cysteinyl)pyruvic acid O-phosphothioketal" evidence="12">
    <location>
        <position position="117"/>
    </location>
</feature>
<comment type="caution">
    <text evidence="14">The sequence shown here is derived from an EMBL/GenBank/DDBJ whole genome shotgun (WGS) entry which is preliminary data.</text>
</comment>
<keyword evidence="4 12" id="KW-0132">Cell division</keyword>
<dbReference type="RefSeq" id="WP_377049209.1">
    <property type="nucleotide sequence ID" value="NZ_JBHLVZ010000002.1"/>
</dbReference>
<feature type="binding site" evidence="12">
    <location>
        <begin position="22"/>
        <end position="23"/>
    </location>
    <ligand>
        <name>phosphoenolpyruvate</name>
        <dbReference type="ChEBI" id="CHEBI:58702"/>
    </ligand>
</feature>
<dbReference type="CDD" id="cd01555">
    <property type="entry name" value="UdpNAET"/>
    <property type="match status" value="1"/>
</dbReference>
<dbReference type="InterPro" id="IPR005750">
    <property type="entry name" value="UDP_GlcNAc_COvinyl_MurA"/>
</dbReference>
<dbReference type="InterPro" id="IPR050068">
    <property type="entry name" value="MurA_subfamily"/>
</dbReference>
<dbReference type="EC" id="2.5.1.7" evidence="12"/>
<evidence type="ECO:0000256" key="8">
    <source>
        <dbReference type="ARBA" id="ARBA00023306"/>
    </source>
</evidence>